<sequence length="360" mass="41552">MALEYSHFQDLQALTGRLISGSIALQYFSREVWDTMLDLYCELGQTVHVGVWLENIGYSYTPASGQAHCFQTEFCQSVVRESNWSEDYAYDNDPEDYGTNHVTNIWNFIRHQESIQLVSLRSCPLEAILAFDSTTSFFPQSTIAESLDEWSSREYPYSNMLTASQVLELNSEFYIGTPRFPGDDFCYTISLEDFGTIPRRQDTLQVNSFRLQLFRKTNQFSFTRTSLQLTDTHFIIFDELEAAIVTRGMDRYSSCIANGIISVDTALHLIQREQHHQLRAQYPVTEIMRNVDRLLAAAPAPRKGFHVDGYMASLVFRLFRKILRFYPNAVMDTPYREYRLLGTPAVVATWTVKCKNSDHE</sequence>
<organism evidence="1 2">
    <name type="scientific">Rhodocollybia butyracea</name>
    <dbReference type="NCBI Taxonomy" id="206335"/>
    <lineage>
        <taxon>Eukaryota</taxon>
        <taxon>Fungi</taxon>
        <taxon>Dikarya</taxon>
        <taxon>Basidiomycota</taxon>
        <taxon>Agaricomycotina</taxon>
        <taxon>Agaricomycetes</taxon>
        <taxon>Agaricomycetidae</taxon>
        <taxon>Agaricales</taxon>
        <taxon>Marasmiineae</taxon>
        <taxon>Omphalotaceae</taxon>
        <taxon>Rhodocollybia</taxon>
    </lineage>
</organism>
<proteinExistence type="predicted"/>
<accession>A0A9P5P6D4</accession>
<dbReference type="Proteomes" id="UP000772434">
    <property type="component" value="Unassembled WGS sequence"/>
</dbReference>
<evidence type="ECO:0000313" key="2">
    <source>
        <dbReference type="Proteomes" id="UP000772434"/>
    </source>
</evidence>
<keyword evidence="2" id="KW-1185">Reference proteome</keyword>
<dbReference type="AlphaFoldDB" id="A0A9P5P6D4"/>
<comment type="caution">
    <text evidence="1">The sequence shown here is derived from an EMBL/GenBank/DDBJ whole genome shotgun (WGS) entry which is preliminary data.</text>
</comment>
<dbReference type="OrthoDB" id="3041043at2759"/>
<dbReference type="EMBL" id="JADNRY010000430">
    <property type="protein sequence ID" value="KAF9056797.1"/>
    <property type="molecule type" value="Genomic_DNA"/>
</dbReference>
<protein>
    <submittedName>
        <fullName evidence="1">Uncharacterized protein</fullName>
    </submittedName>
</protein>
<name>A0A9P5P6D4_9AGAR</name>
<gene>
    <name evidence="1" type="ORF">BDP27DRAFT_1433524</name>
</gene>
<reference evidence="1" key="1">
    <citation type="submission" date="2020-11" db="EMBL/GenBank/DDBJ databases">
        <authorList>
            <consortium name="DOE Joint Genome Institute"/>
            <person name="Ahrendt S."/>
            <person name="Riley R."/>
            <person name="Andreopoulos W."/>
            <person name="Labutti K."/>
            <person name="Pangilinan J."/>
            <person name="Ruiz-Duenas F.J."/>
            <person name="Barrasa J.M."/>
            <person name="Sanchez-Garcia M."/>
            <person name="Camarero S."/>
            <person name="Miyauchi S."/>
            <person name="Serrano A."/>
            <person name="Linde D."/>
            <person name="Babiker R."/>
            <person name="Drula E."/>
            <person name="Ayuso-Fernandez I."/>
            <person name="Pacheco R."/>
            <person name="Padilla G."/>
            <person name="Ferreira P."/>
            <person name="Barriuso J."/>
            <person name="Kellner H."/>
            <person name="Castanera R."/>
            <person name="Alfaro M."/>
            <person name="Ramirez L."/>
            <person name="Pisabarro A.G."/>
            <person name="Kuo A."/>
            <person name="Tritt A."/>
            <person name="Lipzen A."/>
            <person name="He G."/>
            <person name="Yan M."/>
            <person name="Ng V."/>
            <person name="Cullen D."/>
            <person name="Martin F."/>
            <person name="Rosso M.-N."/>
            <person name="Henrissat B."/>
            <person name="Hibbett D."/>
            <person name="Martinez A.T."/>
            <person name="Grigoriev I.V."/>
        </authorList>
    </citation>
    <scope>NUCLEOTIDE SEQUENCE</scope>
    <source>
        <strain evidence="1">AH 40177</strain>
    </source>
</reference>
<evidence type="ECO:0000313" key="1">
    <source>
        <dbReference type="EMBL" id="KAF9056797.1"/>
    </source>
</evidence>